<reference evidence="1 2" key="1">
    <citation type="journal article" date="2019" name="Sci. Rep.">
        <title>Orb-weaving spider Araneus ventricosus genome elucidates the spidroin gene catalogue.</title>
        <authorList>
            <person name="Kono N."/>
            <person name="Nakamura H."/>
            <person name="Ohtoshi R."/>
            <person name="Moran D.A.P."/>
            <person name="Shinohara A."/>
            <person name="Yoshida Y."/>
            <person name="Fujiwara M."/>
            <person name="Mori M."/>
            <person name="Tomita M."/>
            <person name="Arakawa K."/>
        </authorList>
    </citation>
    <scope>NUCLEOTIDE SEQUENCE [LARGE SCALE GENOMIC DNA]</scope>
</reference>
<gene>
    <name evidence="1" type="ORF">AVEN_100998_1</name>
</gene>
<keyword evidence="2" id="KW-1185">Reference proteome</keyword>
<organism evidence="1 2">
    <name type="scientific">Araneus ventricosus</name>
    <name type="common">Orbweaver spider</name>
    <name type="synonym">Epeira ventricosa</name>
    <dbReference type="NCBI Taxonomy" id="182803"/>
    <lineage>
        <taxon>Eukaryota</taxon>
        <taxon>Metazoa</taxon>
        <taxon>Ecdysozoa</taxon>
        <taxon>Arthropoda</taxon>
        <taxon>Chelicerata</taxon>
        <taxon>Arachnida</taxon>
        <taxon>Araneae</taxon>
        <taxon>Araneomorphae</taxon>
        <taxon>Entelegynae</taxon>
        <taxon>Araneoidea</taxon>
        <taxon>Araneidae</taxon>
        <taxon>Araneus</taxon>
    </lineage>
</organism>
<dbReference type="Proteomes" id="UP000499080">
    <property type="component" value="Unassembled WGS sequence"/>
</dbReference>
<name>A0A4Y2P8D4_ARAVE</name>
<protein>
    <submittedName>
        <fullName evidence="1">Uncharacterized protein</fullName>
    </submittedName>
</protein>
<dbReference type="EMBL" id="BGPR01010697">
    <property type="protein sequence ID" value="GBN47551.1"/>
    <property type="molecule type" value="Genomic_DNA"/>
</dbReference>
<evidence type="ECO:0000313" key="2">
    <source>
        <dbReference type="Proteomes" id="UP000499080"/>
    </source>
</evidence>
<proteinExistence type="predicted"/>
<evidence type="ECO:0000313" key="1">
    <source>
        <dbReference type="EMBL" id="GBN47551.1"/>
    </source>
</evidence>
<sequence length="158" mass="17897">MEKCESPDNSSGGGTILPLLQQFPDCESASKEDTCESMSADYDILEISFNYTDTCESMNADCGILETRFNYTDTCESTSADCGILETSFNYIDTHSSFKVKYSQSGNDEPSTDRSRSYQVRYNRESTTYDFSNIDYTRFSIILTCIYELNKLITLNCN</sequence>
<comment type="caution">
    <text evidence="1">The sequence shown here is derived from an EMBL/GenBank/DDBJ whole genome shotgun (WGS) entry which is preliminary data.</text>
</comment>
<dbReference type="AlphaFoldDB" id="A0A4Y2P8D4"/>
<accession>A0A4Y2P8D4</accession>